<evidence type="ECO:0000259" key="1">
    <source>
        <dbReference type="Pfam" id="PF19493"/>
    </source>
</evidence>
<gene>
    <name evidence="2" type="ORF">NRB20_33920</name>
</gene>
<dbReference type="Proteomes" id="UP000438448">
    <property type="component" value="Unassembled WGS sequence"/>
</dbReference>
<dbReference type="AlphaFoldDB" id="A0A7K0D3I8"/>
<dbReference type="RefSeq" id="WP_319945010.1">
    <property type="nucleotide sequence ID" value="NZ_WEGK01000006.1"/>
</dbReference>
<protein>
    <recommendedName>
        <fullName evidence="1">Trypsin-co-occurring domain-containing protein</fullName>
    </recommendedName>
</protein>
<dbReference type="EMBL" id="WEGK01000006">
    <property type="protein sequence ID" value="MQY20290.1"/>
    <property type="molecule type" value="Genomic_DNA"/>
</dbReference>
<name>A0A7K0D3I8_9NOCA</name>
<reference evidence="2 3" key="1">
    <citation type="submission" date="2019-10" db="EMBL/GenBank/DDBJ databases">
        <title>Nocardia macrotermitis sp. nov. and Nocardia aurantia sp. nov., isolated from the gut of fungus growing-termite Macrotermes natalensis.</title>
        <authorList>
            <person name="Benndorf R."/>
            <person name="Schwitalla J."/>
            <person name="Martin K."/>
            <person name="De Beer W."/>
            <person name="Kaster A.-K."/>
            <person name="Vollmers J."/>
            <person name="Poulsen M."/>
            <person name="Beemelmanns C."/>
        </authorList>
    </citation>
    <scope>NUCLEOTIDE SEQUENCE [LARGE SCALE GENOMIC DNA]</scope>
    <source>
        <strain evidence="2 3">RB20</strain>
    </source>
</reference>
<dbReference type="NCBIfam" id="NF041216">
    <property type="entry name" value="CU044_2847_fam"/>
    <property type="match status" value="1"/>
</dbReference>
<dbReference type="Pfam" id="PF19493">
    <property type="entry name" value="Trypco1"/>
    <property type="match status" value="1"/>
</dbReference>
<organism evidence="2 3">
    <name type="scientific">Nocardia macrotermitis</name>
    <dbReference type="NCBI Taxonomy" id="2585198"/>
    <lineage>
        <taxon>Bacteria</taxon>
        <taxon>Bacillati</taxon>
        <taxon>Actinomycetota</taxon>
        <taxon>Actinomycetes</taxon>
        <taxon>Mycobacteriales</taxon>
        <taxon>Nocardiaceae</taxon>
        <taxon>Nocardia</taxon>
    </lineage>
</organism>
<sequence length="128" mass="13615">MSYLVELPVGDMDGVPQTVAVEIDQVDEGLVQVSRPGEVVARAGRSLGEMVAGIRPVAEHFVQGLRGMVHAPDEIGIEFGLSLSAKADVIITSTATQANFKVSLKWRRPGVEAAADEPAPPDQEKPNE</sequence>
<proteinExistence type="predicted"/>
<evidence type="ECO:0000313" key="2">
    <source>
        <dbReference type="EMBL" id="MQY20290.1"/>
    </source>
</evidence>
<evidence type="ECO:0000313" key="3">
    <source>
        <dbReference type="Proteomes" id="UP000438448"/>
    </source>
</evidence>
<accession>A0A7K0D3I8</accession>
<comment type="caution">
    <text evidence="2">The sequence shown here is derived from an EMBL/GenBank/DDBJ whole genome shotgun (WGS) entry which is preliminary data.</text>
</comment>
<keyword evidence="3" id="KW-1185">Reference proteome</keyword>
<dbReference type="InterPro" id="IPR045794">
    <property type="entry name" value="Trypco1"/>
</dbReference>
<feature type="domain" description="Trypsin-co-occurring" evidence="1">
    <location>
        <begin position="17"/>
        <end position="108"/>
    </location>
</feature>